<evidence type="ECO:0000313" key="1">
    <source>
        <dbReference type="EMBL" id="MFC5501005.1"/>
    </source>
</evidence>
<evidence type="ECO:0008006" key="3">
    <source>
        <dbReference type="Google" id="ProtNLM"/>
    </source>
</evidence>
<protein>
    <recommendedName>
        <fullName evidence="3">Lipoprotein</fullName>
    </recommendedName>
</protein>
<gene>
    <name evidence="1" type="ORF">ACFPJ4_01990</name>
</gene>
<proteinExistence type="predicted"/>
<dbReference type="Proteomes" id="UP001596039">
    <property type="component" value="Unassembled WGS sequence"/>
</dbReference>
<evidence type="ECO:0000313" key="2">
    <source>
        <dbReference type="Proteomes" id="UP001596039"/>
    </source>
</evidence>
<accession>A0ABW0NK86</accession>
<comment type="caution">
    <text evidence="1">The sequence shown here is derived from an EMBL/GenBank/DDBJ whole genome shotgun (WGS) entry which is preliminary data.</text>
</comment>
<dbReference type="EMBL" id="JBHSMG010000001">
    <property type="protein sequence ID" value="MFC5501005.1"/>
    <property type="molecule type" value="Genomic_DNA"/>
</dbReference>
<name>A0ABW0NK86_9MICO</name>
<reference evidence="2" key="1">
    <citation type="journal article" date="2019" name="Int. J. Syst. Evol. Microbiol.">
        <title>The Global Catalogue of Microorganisms (GCM) 10K type strain sequencing project: providing services to taxonomists for standard genome sequencing and annotation.</title>
        <authorList>
            <consortium name="The Broad Institute Genomics Platform"/>
            <consortium name="The Broad Institute Genome Sequencing Center for Infectious Disease"/>
            <person name="Wu L."/>
            <person name="Ma J."/>
        </authorList>
    </citation>
    <scope>NUCLEOTIDE SEQUENCE [LARGE SCALE GENOMIC DNA]</scope>
    <source>
        <strain evidence="2">CGMCC 4.6997</strain>
    </source>
</reference>
<keyword evidence="2" id="KW-1185">Reference proteome</keyword>
<organism evidence="1 2">
    <name type="scientific">Lysinimonas soli</name>
    <dbReference type="NCBI Taxonomy" id="1074233"/>
    <lineage>
        <taxon>Bacteria</taxon>
        <taxon>Bacillati</taxon>
        <taxon>Actinomycetota</taxon>
        <taxon>Actinomycetes</taxon>
        <taxon>Micrococcales</taxon>
        <taxon>Microbacteriaceae</taxon>
        <taxon>Lysinimonas</taxon>
    </lineage>
</organism>
<dbReference type="RefSeq" id="WP_386738611.1">
    <property type="nucleotide sequence ID" value="NZ_JBHSMG010000001.1"/>
</dbReference>
<dbReference type="PROSITE" id="PS51257">
    <property type="entry name" value="PROKAR_LIPOPROTEIN"/>
    <property type="match status" value="1"/>
</dbReference>
<sequence length="160" mass="15915">MTTSRTRARLPMIATAVSVALAVPLLLSGCSLIHLPGSGGGGVSIPGVGSVGSGKLPSDFPSDVPVIKGDIVSGLSVGSGKDKVWNVTVKVSGMNAFDDIKKAFGDAGFTDGGLSGTTSDSATGTFTKGDFSALVVVSKADEKTGWVANYTVSSTTKSSG</sequence>